<dbReference type="InterPro" id="IPR006664">
    <property type="entry name" value="OMP_bac"/>
</dbReference>
<evidence type="ECO:0000256" key="3">
    <source>
        <dbReference type="ARBA" id="ARBA00022452"/>
    </source>
</evidence>
<evidence type="ECO:0000256" key="9">
    <source>
        <dbReference type="PROSITE-ProRule" id="PRU00473"/>
    </source>
</evidence>
<dbReference type="SUPFAM" id="SSF103647">
    <property type="entry name" value="TSP type-3 repeat"/>
    <property type="match status" value="1"/>
</dbReference>
<dbReference type="InterPro" id="IPR050330">
    <property type="entry name" value="Bact_OuterMem_StrucFunc"/>
</dbReference>
<keyword evidence="7 9" id="KW-0472">Membrane</keyword>
<dbReference type="AlphaFoldDB" id="A0A1H7GZK7"/>
<evidence type="ECO:0000256" key="5">
    <source>
        <dbReference type="ARBA" id="ARBA00023065"/>
    </source>
</evidence>
<protein>
    <submittedName>
        <fullName evidence="12">OmpA-OmpF porin, OOP family</fullName>
    </submittedName>
</protein>
<evidence type="ECO:0000256" key="6">
    <source>
        <dbReference type="ARBA" id="ARBA00023114"/>
    </source>
</evidence>
<dbReference type="Gene3D" id="3.30.1330.60">
    <property type="entry name" value="OmpA-like domain"/>
    <property type="match status" value="1"/>
</dbReference>
<dbReference type="GO" id="GO:0006811">
    <property type="term" value="P:monoatomic ion transport"/>
    <property type="evidence" value="ECO:0007669"/>
    <property type="project" value="UniProtKB-KW"/>
</dbReference>
<keyword evidence="13" id="KW-1185">Reference proteome</keyword>
<dbReference type="GO" id="GO:0015288">
    <property type="term" value="F:porin activity"/>
    <property type="evidence" value="ECO:0007669"/>
    <property type="project" value="UniProtKB-KW"/>
</dbReference>
<dbReference type="Gene3D" id="2.40.160.20">
    <property type="match status" value="1"/>
</dbReference>
<keyword evidence="4" id="KW-0812">Transmembrane</keyword>
<dbReference type="SUPFAM" id="SSF103088">
    <property type="entry name" value="OmpA-like"/>
    <property type="match status" value="1"/>
</dbReference>
<dbReference type="Pfam" id="PF00691">
    <property type="entry name" value="OmpA"/>
    <property type="match status" value="1"/>
</dbReference>
<sequence>MKLKSTLGLVIGSLVAMSSMPVLAQGQGAVEMDVFAKRYFSDSSRDITNGNLYGGSLGYFLTEDLSLSLNHGVFKSLESNDTLAGESNKEKVNGHQTGLEAVYHWGIPGPRALRPYVSTGFAHQELDNTYTRGEDTTTLYTLGAGVKYYLSENVMLKTGVDVLHGLDNGQTEWMAGVGLGINLGGAKPAAPAPAPVEMCTDSDNDGVCDNVDKCPDTPANVTVDADGCPAVAEVVRVELDVKFDFDKAVVKPESYQDIQSLADFMKQYPQTTTTVEGHTDAVGSDAYNQQLSERRANAVREVLVNEYGVESERVGAVGYGEARPVADNASNEGRAINRRVEAEVEAQAKQ</sequence>
<evidence type="ECO:0000256" key="1">
    <source>
        <dbReference type="ARBA" id="ARBA00004571"/>
    </source>
</evidence>
<keyword evidence="3" id="KW-1134">Transmembrane beta strand</keyword>
<dbReference type="GO" id="GO:0046930">
    <property type="term" value="C:pore complex"/>
    <property type="evidence" value="ECO:0007669"/>
    <property type="project" value="UniProtKB-KW"/>
</dbReference>
<dbReference type="InterPro" id="IPR006690">
    <property type="entry name" value="OMPA-like_CS"/>
</dbReference>
<dbReference type="Proteomes" id="UP000185766">
    <property type="component" value="Unassembled WGS sequence"/>
</dbReference>
<dbReference type="PROSITE" id="PS51123">
    <property type="entry name" value="OMPA_2"/>
    <property type="match status" value="1"/>
</dbReference>
<dbReference type="InterPro" id="IPR006665">
    <property type="entry name" value="OmpA-like"/>
</dbReference>
<feature type="signal peptide" evidence="10">
    <location>
        <begin position="1"/>
        <end position="24"/>
    </location>
</feature>
<dbReference type="SUPFAM" id="SSF56925">
    <property type="entry name" value="OMPA-like"/>
    <property type="match status" value="1"/>
</dbReference>
<evidence type="ECO:0000259" key="11">
    <source>
        <dbReference type="PROSITE" id="PS51123"/>
    </source>
</evidence>
<dbReference type="InterPro" id="IPR008722">
    <property type="entry name" value="OprF_membrane_N"/>
</dbReference>
<dbReference type="InterPro" id="IPR036737">
    <property type="entry name" value="OmpA-like_sf"/>
</dbReference>
<evidence type="ECO:0000256" key="10">
    <source>
        <dbReference type="SAM" id="SignalP"/>
    </source>
</evidence>
<dbReference type="STRING" id="1429083.GCA_001885685_01907"/>
<dbReference type="GO" id="GO:0005509">
    <property type="term" value="F:calcium ion binding"/>
    <property type="evidence" value="ECO:0007669"/>
    <property type="project" value="InterPro"/>
</dbReference>
<evidence type="ECO:0000256" key="8">
    <source>
        <dbReference type="ARBA" id="ARBA00023237"/>
    </source>
</evidence>
<evidence type="ECO:0000256" key="2">
    <source>
        <dbReference type="ARBA" id="ARBA00022448"/>
    </source>
</evidence>
<dbReference type="CDD" id="cd07185">
    <property type="entry name" value="OmpA_C-like"/>
    <property type="match status" value="1"/>
</dbReference>
<keyword evidence="6" id="KW-0626">Porin</keyword>
<reference evidence="12 13" key="1">
    <citation type="submission" date="2016-10" db="EMBL/GenBank/DDBJ databases">
        <authorList>
            <person name="de Groot N.N."/>
        </authorList>
    </citation>
    <scope>NUCLEOTIDE SEQUENCE [LARGE SCALE GENOMIC DNA]</scope>
    <source>
        <strain evidence="12 13">JCM 19513</strain>
    </source>
</reference>
<keyword evidence="5" id="KW-0406">Ion transport</keyword>
<dbReference type="InterPro" id="IPR028974">
    <property type="entry name" value="TSP_type-3_rpt"/>
</dbReference>
<dbReference type="PANTHER" id="PTHR30329">
    <property type="entry name" value="STATOR ELEMENT OF FLAGELLAR MOTOR COMPLEX"/>
    <property type="match status" value="1"/>
</dbReference>
<dbReference type="GO" id="GO:0009279">
    <property type="term" value="C:cell outer membrane"/>
    <property type="evidence" value="ECO:0007669"/>
    <property type="project" value="UniProtKB-SubCell"/>
</dbReference>
<keyword evidence="8" id="KW-0998">Cell outer membrane</keyword>
<evidence type="ECO:0000256" key="4">
    <source>
        <dbReference type="ARBA" id="ARBA00022692"/>
    </source>
</evidence>
<dbReference type="RefSeq" id="WP_074864844.1">
    <property type="nucleotide sequence ID" value="NZ_FOAS01000002.1"/>
</dbReference>
<feature type="chain" id="PRO_5010227519" evidence="10">
    <location>
        <begin position="25"/>
        <end position="350"/>
    </location>
</feature>
<dbReference type="InterPro" id="IPR011250">
    <property type="entry name" value="OMP/PagP_B-barrel"/>
</dbReference>
<dbReference type="EMBL" id="FOAS01000002">
    <property type="protein sequence ID" value="SEK43448.1"/>
    <property type="molecule type" value="Genomic_DNA"/>
</dbReference>
<comment type="subcellular location">
    <subcellularLocation>
        <location evidence="1">Cell outer membrane</location>
        <topology evidence="1">Multi-pass membrane protein</topology>
    </subcellularLocation>
</comment>
<dbReference type="Pfam" id="PF05736">
    <property type="entry name" value="OprF"/>
    <property type="match status" value="1"/>
</dbReference>
<dbReference type="PRINTS" id="PR01021">
    <property type="entry name" value="OMPADOMAIN"/>
</dbReference>
<evidence type="ECO:0000256" key="7">
    <source>
        <dbReference type="ARBA" id="ARBA00023136"/>
    </source>
</evidence>
<dbReference type="PANTHER" id="PTHR30329:SF21">
    <property type="entry name" value="LIPOPROTEIN YIAD-RELATED"/>
    <property type="match status" value="1"/>
</dbReference>
<evidence type="ECO:0000313" key="13">
    <source>
        <dbReference type="Proteomes" id="UP000185766"/>
    </source>
</evidence>
<keyword evidence="2" id="KW-0813">Transport</keyword>
<name>A0A1H7GZK7_9GAMM</name>
<feature type="domain" description="OmpA-like" evidence="11">
    <location>
        <begin position="230"/>
        <end position="348"/>
    </location>
</feature>
<evidence type="ECO:0000313" key="12">
    <source>
        <dbReference type="EMBL" id="SEK43448.1"/>
    </source>
</evidence>
<accession>A0A1H7GZK7</accession>
<gene>
    <name evidence="12" type="ORF">SAMN05216214_102237</name>
</gene>
<keyword evidence="10" id="KW-0732">Signal</keyword>
<proteinExistence type="predicted"/>
<dbReference type="PROSITE" id="PS01068">
    <property type="entry name" value="OMPA_1"/>
    <property type="match status" value="1"/>
</dbReference>
<organism evidence="12 13">
    <name type="scientific">Atopomonas hussainii</name>
    <dbReference type="NCBI Taxonomy" id="1429083"/>
    <lineage>
        <taxon>Bacteria</taxon>
        <taxon>Pseudomonadati</taxon>
        <taxon>Pseudomonadota</taxon>
        <taxon>Gammaproteobacteria</taxon>
        <taxon>Pseudomonadales</taxon>
        <taxon>Pseudomonadaceae</taxon>
        <taxon>Atopomonas</taxon>
    </lineage>
</organism>